<gene>
    <name evidence="1" type="ORF">FD21_GL000021</name>
</gene>
<evidence type="ECO:0000313" key="1">
    <source>
        <dbReference type="EMBL" id="KRM89728.1"/>
    </source>
</evidence>
<name>A0A0R2CEP1_9LACO</name>
<dbReference type="RefSeq" id="WP_010580082.1">
    <property type="nucleotide sequence ID" value="NZ_AHYZ01000059.1"/>
</dbReference>
<keyword evidence="2" id="KW-1185">Reference proteome</keyword>
<protein>
    <submittedName>
        <fullName evidence="1">Uncharacterized protein</fullName>
    </submittedName>
</protein>
<organism evidence="1 2">
    <name type="scientific">Liquorilactobacillus vini DSM 20605</name>
    <dbReference type="NCBI Taxonomy" id="1133569"/>
    <lineage>
        <taxon>Bacteria</taxon>
        <taxon>Bacillati</taxon>
        <taxon>Bacillota</taxon>
        <taxon>Bacilli</taxon>
        <taxon>Lactobacillales</taxon>
        <taxon>Lactobacillaceae</taxon>
        <taxon>Liquorilactobacillus</taxon>
    </lineage>
</organism>
<dbReference type="EMBL" id="AYYX01000001">
    <property type="protein sequence ID" value="KRM89728.1"/>
    <property type="molecule type" value="Genomic_DNA"/>
</dbReference>
<dbReference type="eggNOG" id="ENOG5030AT8">
    <property type="taxonomic scope" value="Bacteria"/>
</dbReference>
<dbReference type="AlphaFoldDB" id="A0A0R2CEP1"/>
<evidence type="ECO:0000313" key="2">
    <source>
        <dbReference type="Proteomes" id="UP000051576"/>
    </source>
</evidence>
<comment type="caution">
    <text evidence="1">The sequence shown here is derived from an EMBL/GenBank/DDBJ whole genome shotgun (WGS) entry which is preliminary data.</text>
</comment>
<proteinExistence type="predicted"/>
<sequence length="93" mass="11008">MVKNVYQLDRARIYLGEVQKAIEFIINDDWFLANLTLKSLKVSCLSEIKNNVSQTKDYLNYLSSMSQLLEKNEHQLENLVKIRSLCYKFMKNE</sequence>
<dbReference type="OrthoDB" id="2318615at2"/>
<dbReference type="STRING" id="1133569.FD21_GL000021"/>
<dbReference type="PATRIC" id="fig|1133569.4.peg.21"/>
<reference evidence="1 2" key="1">
    <citation type="journal article" date="2015" name="Genome Announc.">
        <title>Expanding the biotechnology potential of lactobacilli through comparative genomics of 213 strains and associated genera.</title>
        <authorList>
            <person name="Sun Z."/>
            <person name="Harris H.M."/>
            <person name="McCann A."/>
            <person name="Guo C."/>
            <person name="Argimon S."/>
            <person name="Zhang W."/>
            <person name="Yang X."/>
            <person name="Jeffery I.B."/>
            <person name="Cooney J.C."/>
            <person name="Kagawa T.F."/>
            <person name="Liu W."/>
            <person name="Song Y."/>
            <person name="Salvetti E."/>
            <person name="Wrobel A."/>
            <person name="Rasinkangas P."/>
            <person name="Parkhill J."/>
            <person name="Rea M.C."/>
            <person name="O'Sullivan O."/>
            <person name="Ritari J."/>
            <person name="Douillard F.P."/>
            <person name="Paul Ross R."/>
            <person name="Yang R."/>
            <person name="Briner A.E."/>
            <person name="Felis G.E."/>
            <person name="de Vos W.M."/>
            <person name="Barrangou R."/>
            <person name="Klaenhammer T.R."/>
            <person name="Caufield P.W."/>
            <person name="Cui Y."/>
            <person name="Zhang H."/>
            <person name="O'Toole P.W."/>
        </authorList>
    </citation>
    <scope>NUCLEOTIDE SEQUENCE [LARGE SCALE GENOMIC DNA]</scope>
    <source>
        <strain evidence="1 2">DSM 20605</strain>
    </source>
</reference>
<accession>A0A0R2CEP1</accession>
<dbReference type="Proteomes" id="UP000051576">
    <property type="component" value="Unassembled WGS sequence"/>
</dbReference>